<evidence type="ECO:0000259" key="4">
    <source>
        <dbReference type="SMART" id="SM00244"/>
    </source>
</evidence>
<dbReference type="OMA" id="NQHATEE"/>
<keyword evidence="3" id="KW-0496">Mitochondrion</keyword>
<dbReference type="InterPro" id="IPR036013">
    <property type="entry name" value="Band_7/SPFH_dom_sf"/>
</dbReference>
<evidence type="ECO:0000313" key="6">
    <source>
        <dbReference type="Proteomes" id="UP000238479"/>
    </source>
</evidence>
<dbReference type="Proteomes" id="UP000238479">
    <property type="component" value="Chromosome 6"/>
</dbReference>
<sequence>MNFGVLFVPEAEAFVVQRCGKFTQILPPGINFLVPFVDKVAYVHSLKEEVISVPDQSATTKDNVEIRIDAVLYVKIVDAYKASYGGGSYGGGSPIVLAINHAQAVMRDAIGLMTLDRTFEGRNYLNEKILEALKGSESDWGLSCLRYEIRDITPPRAVRQSMEMQADAERKKRALILSSEGDRQKTLNKADGDKTRDILAAEAKKRTVCLVGEGEAQAIKAKADAEAQAIRATADAEAYAIRAKAAATSEGIALMSKRLEEIGGKEAAALTIAEQYVNAFGNIAKEGTTVLLPSAASDPASMISQALSIYKRLSDKHSS</sequence>
<dbReference type="GO" id="GO:0007005">
    <property type="term" value="P:mitochondrion organization"/>
    <property type="evidence" value="ECO:0007669"/>
    <property type="project" value="TreeGrafter"/>
</dbReference>
<dbReference type="SMART" id="SM00244">
    <property type="entry name" value="PHB"/>
    <property type="match status" value="1"/>
</dbReference>
<dbReference type="GO" id="GO:0005739">
    <property type="term" value="C:mitochondrion"/>
    <property type="evidence" value="ECO:0007669"/>
    <property type="project" value="UniProtKB-SubCell"/>
</dbReference>
<keyword evidence="6" id="KW-1185">Reference proteome</keyword>
<dbReference type="Gramene" id="PRQ23025">
    <property type="protein sequence ID" value="PRQ23025"/>
    <property type="gene ID" value="RchiOBHm_Chr6g0256651"/>
</dbReference>
<dbReference type="GO" id="GO:0016020">
    <property type="term" value="C:membrane"/>
    <property type="evidence" value="ECO:0007669"/>
    <property type="project" value="InterPro"/>
</dbReference>
<dbReference type="CDD" id="cd08829">
    <property type="entry name" value="SPFH_paraslipin"/>
    <property type="match status" value="1"/>
</dbReference>
<comment type="subcellular location">
    <subcellularLocation>
        <location evidence="1">Mitochondrion</location>
    </subcellularLocation>
</comment>
<dbReference type="InterPro" id="IPR001107">
    <property type="entry name" value="Band_7"/>
</dbReference>
<dbReference type="InterPro" id="IPR050710">
    <property type="entry name" value="Band7/mec-2_domain"/>
</dbReference>
<dbReference type="PRINTS" id="PR00721">
    <property type="entry name" value="STOMATIN"/>
</dbReference>
<dbReference type="InterPro" id="IPR001972">
    <property type="entry name" value="Stomatin_HflK_fam"/>
</dbReference>
<evidence type="ECO:0000256" key="2">
    <source>
        <dbReference type="ARBA" id="ARBA00008164"/>
    </source>
</evidence>
<dbReference type="PANTHER" id="PTHR43327:SF10">
    <property type="entry name" value="STOMATIN-LIKE PROTEIN 2, MITOCHONDRIAL"/>
    <property type="match status" value="1"/>
</dbReference>
<dbReference type="AlphaFoldDB" id="A0A2P6PM70"/>
<accession>A0A2P6PM70</accession>
<organism evidence="5 6">
    <name type="scientific">Rosa chinensis</name>
    <name type="common">China rose</name>
    <dbReference type="NCBI Taxonomy" id="74649"/>
    <lineage>
        <taxon>Eukaryota</taxon>
        <taxon>Viridiplantae</taxon>
        <taxon>Streptophyta</taxon>
        <taxon>Embryophyta</taxon>
        <taxon>Tracheophyta</taxon>
        <taxon>Spermatophyta</taxon>
        <taxon>Magnoliopsida</taxon>
        <taxon>eudicotyledons</taxon>
        <taxon>Gunneridae</taxon>
        <taxon>Pentapetalae</taxon>
        <taxon>rosids</taxon>
        <taxon>fabids</taxon>
        <taxon>Rosales</taxon>
        <taxon>Rosaceae</taxon>
        <taxon>Rosoideae</taxon>
        <taxon>Rosoideae incertae sedis</taxon>
        <taxon>Rosa</taxon>
    </lineage>
</organism>
<name>A0A2P6PM70_ROSCH</name>
<evidence type="ECO:0000256" key="1">
    <source>
        <dbReference type="ARBA" id="ARBA00004173"/>
    </source>
</evidence>
<dbReference type="Gene3D" id="3.30.479.30">
    <property type="entry name" value="Band 7 domain"/>
    <property type="match status" value="1"/>
</dbReference>
<protein>
    <submittedName>
        <fullName evidence="5">Putative Band 7 domain, Stomatin family, Band 7 extension</fullName>
    </submittedName>
</protein>
<dbReference type="PANTHER" id="PTHR43327">
    <property type="entry name" value="STOMATIN-LIKE PROTEIN 2, MITOCHONDRIAL"/>
    <property type="match status" value="1"/>
</dbReference>
<dbReference type="Pfam" id="PF16200">
    <property type="entry name" value="Band_7_C"/>
    <property type="match status" value="1"/>
</dbReference>
<gene>
    <name evidence="5" type="ORF">RchiOBHm_Chr6g0256651</name>
</gene>
<dbReference type="InterPro" id="IPR032435">
    <property type="entry name" value="STML2-like_C"/>
</dbReference>
<dbReference type="STRING" id="74649.A0A2P6PM70"/>
<evidence type="ECO:0000256" key="3">
    <source>
        <dbReference type="ARBA" id="ARBA00023128"/>
    </source>
</evidence>
<comment type="similarity">
    <text evidence="2">Belongs to the band 7/mec-2 family.</text>
</comment>
<dbReference type="Pfam" id="PF01145">
    <property type="entry name" value="Band_7"/>
    <property type="match status" value="1"/>
</dbReference>
<proteinExistence type="inferred from homology"/>
<reference evidence="5 6" key="1">
    <citation type="journal article" date="2018" name="Nat. Genet.">
        <title>The Rosa genome provides new insights in the design of modern roses.</title>
        <authorList>
            <person name="Bendahmane M."/>
        </authorList>
    </citation>
    <scope>NUCLEOTIDE SEQUENCE [LARGE SCALE GENOMIC DNA]</scope>
    <source>
        <strain evidence="6">cv. Old Blush</strain>
    </source>
</reference>
<dbReference type="EMBL" id="PDCK01000044">
    <property type="protein sequence ID" value="PRQ23025.1"/>
    <property type="molecule type" value="Genomic_DNA"/>
</dbReference>
<dbReference type="SUPFAM" id="SSF117892">
    <property type="entry name" value="Band 7/SPFH domain"/>
    <property type="match status" value="1"/>
</dbReference>
<evidence type="ECO:0000313" key="5">
    <source>
        <dbReference type="EMBL" id="PRQ23025.1"/>
    </source>
</evidence>
<comment type="caution">
    <text evidence="5">The sequence shown here is derived from an EMBL/GenBank/DDBJ whole genome shotgun (WGS) entry which is preliminary data.</text>
</comment>
<feature type="domain" description="Band 7" evidence="4">
    <location>
        <begin position="3"/>
        <end position="166"/>
    </location>
</feature>